<dbReference type="InterPro" id="IPR007472">
    <property type="entry name" value="N-end_Aminoacyl_Trfase_C"/>
</dbReference>
<keyword evidence="3 4" id="KW-0012">Acyltransferase</keyword>
<comment type="catalytic activity">
    <reaction evidence="4">
        <text>N-terminal L-glutamyl-[protein] + L-leucyl-tRNA(Leu) = N-terminal L-leucyl-L-glutamyl-[protein] + tRNA(Leu) + H(+)</text>
        <dbReference type="Rhea" id="RHEA:50412"/>
        <dbReference type="Rhea" id="RHEA-COMP:9613"/>
        <dbReference type="Rhea" id="RHEA-COMP:9622"/>
        <dbReference type="Rhea" id="RHEA-COMP:12664"/>
        <dbReference type="Rhea" id="RHEA-COMP:12668"/>
        <dbReference type="ChEBI" id="CHEBI:15378"/>
        <dbReference type="ChEBI" id="CHEBI:64721"/>
        <dbReference type="ChEBI" id="CHEBI:78442"/>
        <dbReference type="ChEBI" id="CHEBI:78494"/>
        <dbReference type="ChEBI" id="CHEBI:133041"/>
        <dbReference type="EC" id="2.3.2.29"/>
    </reaction>
</comment>
<comment type="catalytic activity">
    <reaction evidence="4">
        <text>N-terminal L-aspartyl-[protein] + L-leucyl-tRNA(Leu) = N-terminal L-leucyl-L-aspartyl-[protein] + tRNA(Leu) + H(+)</text>
        <dbReference type="Rhea" id="RHEA:50420"/>
        <dbReference type="Rhea" id="RHEA-COMP:9613"/>
        <dbReference type="Rhea" id="RHEA-COMP:9622"/>
        <dbReference type="Rhea" id="RHEA-COMP:12669"/>
        <dbReference type="Rhea" id="RHEA-COMP:12674"/>
        <dbReference type="ChEBI" id="CHEBI:15378"/>
        <dbReference type="ChEBI" id="CHEBI:64720"/>
        <dbReference type="ChEBI" id="CHEBI:78442"/>
        <dbReference type="ChEBI" id="CHEBI:78494"/>
        <dbReference type="ChEBI" id="CHEBI:133042"/>
        <dbReference type="EC" id="2.3.2.29"/>
    </reaction>
</comment>
<comment type="subcellular location">
    <subcellularLocation>
        <location evidence="4">Cytoplasm</location>
    </subcellularLocation>
</comment>
<organism evidence="7 8">
    <name type="scientific">Rhodanobacter caeni</name>
    <dbReference type="NCBI Taxonomy" id="657654"/>
    <lineage>
        <taxon>Bacteria</taxon>
        <taxon>Pseudomonadati</taxon>
        <taxon>Pseudomonadota</taxon>
        <taxon>Gammaproteobacteria</taxon>
        <taxon>Lysobacterales</taxon>
        <taxon>Rhodanobacteraceae</taxon>
        <taxon>Rhodanobacter</taxon>
    </lineage>
</organism>
<dbReference type="InterPro" id="IPR007471">
    <property type="entry name" value="N-end_Aminoacyl_Trfase_N"/>
</dbReference>
<dbReference type="EC" id="2.3.2.29" evidence="4"/>
<comment type="caution">
    <text evidence="7">The sequence shown here is derived from an EMBL/GenBank/DDBJ whole genome shotgun (WGS) entry which is preliminary data.</text>
</comment>
<dbReference type="Pfam" id="PF04377">
    <property type="entry name" value="ATE_C"/>
    <property type="match status" value="1"/>
</dbReference>
<keyword evidence="1 4" id="KW-0963">Cytoplasm</keyword>
<dbReference type="SUPFAM" id="SSF55729">
    <property type="entry name" value="Acyl-CoA N-acyltransferases (Nat)"/>
    <property type="match status" value="1"/>
</dbReference>
<evidence type="ECO:0000256" key="2">
    <source>
        <dbReference type="ARBA" id="ARBA00022679"/>
    </source>
</evidence>
<keyword evidence="8" id="KW-1185">Reference proteome</keyword>
<dbReference type="HAMAP" id="MF_00689">
    <property type="entry name" value="Bpt"/>
    <property type="match status" value="1"/>
</dbReference>
<comment type="similarity">
    <text evidence="4">Belongs to the R-transferase family. Bpt subfamily.</text>
</comment>
<feature type="domain" description="N-end rule aminoacyl transferase C-terminal" evidence="6">
    <location>
        <begin position="104"/>
        <end position="224"/>
    </location>
</feature>
<dbReference type="NCBIfam" id="NF002341">
    <property type="entry name" value="PRK01305.1-1"/>
    <property type="match status" value="1"/>
</dbReference>
<evidence type="ECO:0000313" key="8">
    <source>
        <dbReference type="Proteomes" id="UP001500657"/>
    </source>
</evidence>
<dbReference type="NCBIfam" id="NF002342">
    <property type="entry name" value="PRK01305.1-3"/>
    <property type="match status" value="1"/>
</dbReference>
<dbReference type="EMBL" id="BAAAFO010000004">
    <property type="protein sequence ID" value="GAA0259294.1"/>
    <property type="molecule type" value="Genomic_DNA"/>
</dbReference>
<evidence type="ECO:0000259" key="5">
    <source>
        <dbReference type="Pfam" id="PF04376"/>
    </source>
</evidence>
<evidence type="ECO:0000313" key="7">
    <source>
        <dbReference type="EMBL" id="GAA0259294.1"/>
    </source>
</evidence>
<gene>
    <name evidence="4" type="primary">bpt</name>
    <name evidence="7" type="ORF">GCM10009126_25730</name>
</gene>
<dbReference type="RefSeq" id="WP_343883210.1">
    <property type="nucleotide sequence ID" value="NZ_BAAAFO010000004.1"/>
</dbReference>
<dbReference type="PIRSF" id="PIRSF037208">
    <property type="entry name" value="ATE_pro_prd"/>
    <property type="match status" value="1"/>
</dbReference>
<sequence>MRSEQVRLFQTLPHPCGYFAGRSAQNLVIDPAAPQLDALYGPALERGFRRAGGHLYFPHCPQCNACTPCRIDAENFRPDRSQRRCLKRNADLTVVEAMAGYTAERHALYASYLKSRHPDGGMDDAEASDFTRFLTAPWSPTLFLELRLGPRLLGVAVTDVCPAGLSAVYTFFDPTEQSRSLGTFAILQQVALARRRAVPWLYLGFWIEGHPKMDYKRRFRPLQVRRPDGWKTLGEE</sequence>
<evidence type="ECO:0000256" key="4">
    <source>
        <dbReference type="HAMAP-Rule" id="MF_00689"/>
    </source>
</evidence>
<reference evidence="7 8" key="1">
    <citation type="journal article" date="2019" name="Int. J. Syst. Evol. Microbiol.">
        <title>The Global Catalogue of Microorganisms (GCM) 10K type strain sequencing project: providing services to taxonomists for standard genome sequencing and annotation.</title>
        <authorList>
            <consortium name="The Broad Institute Genomics Platform"/>
            <consortium name="The Broad Institute Genome Sequencing Center for Infectious Disease"/>
            <person name="Wu L."/>
            <person name="Ma J."/>
        </authorList>
    </citation>
    <scope>NUCLEOTIDE SEQUENCE [LARGE SCALE GENOMIC DNA]</scope>
    <source>
        <strain evidence="7 8">JCM 16242</strain>
    </source>
</reference>
<name>A0ABN0URS3_9GAMM</name>
<proteinExistence type="inferred from homology"/>
<feature type="domain" description="N-end aminoacyl transferase N-terminal" evidence="5">
    <location>
        <begin position="14"/>
        <end position="84"/>
    </location>
</feature>
<dbReference type="PANTHER" id="PTHR21367">
    <property type="entry name" value="ARGININE-TRNA-PROTEIN TRANSFERASE 1"/>
    <property type="match status" value="1"/>
</dbReference>
<dbReference type="NCBIfam" id="NF002346">
    <property type="entry name" value="PRK01305.2-3"/>
    <property type="match status" value="1"/>
</dbReference>
<dbReference type="Proteomes" id="UP001500657">
    <property type="component" value="Unassembled WGS sequence"/>
</dbReference>
<dbReference type="InterPro" id="IPR030700">
    <property type="entry name" value="N-end_Aminoacyl_Trfase"/>
</dbReference>
<evidence type="ECO:0000256" key="1">
    <source>
        <dbReference type="ARBA" id="ARBA00022490"/>
    </source>
</evidence>
<dbReference type="PANTHER" id="PTHR21367:SF1">
    <property type="entry name" value="ARGINYL-TRNA--PROTEIN TRANSFERASE 1"/>
    <property type="match status" value="1"/>
</dbReference>
<protein>
    <recommendedName>
        <fullName evidence="4">Aspartate/glutamate leucyltransferase</fullName>
        <ecNumber evidence="4">2.3.2.29</ecNumber>
    </recommendedName>
</protein>
<dbReference type="InterPro" id="IPR017138">
    <property type="entry name" value="Asp_Glu_LeuTrfase"/>
</dbReference>
<comment type="function">
    <text evidence="4">Functions in the N-end rule pathway of protein degradation where it conjugates Leu from its aminoacyl-tRNA to the N-termini of proteins containing an N-terminal aspartate or glutamate.</text>
</comment>
<dbReference type="Pfam" id="PF04376">
    <property type="entry name" value="ATE_N"/>
    <property type="match status" value="1"/>
</dbReference>
<evidence type="ECO:0000256" key="3">
    <source>
        <dbReference type="ARBA" id="ARBA00023315"/>
    </source>
</evidence>
<evidence type="ECO:0000259" key="6">
    <source>
        <dbReference type="Pfam" id="PF04377"/>
    </source>
</evidence>
<keyword evidence="2 4" id="KW-0808">Transferase</keyword>
<dbReference type="InterPro" id="IPR016181">
    <property type="entry name" value="Acyl_CoA_acyltransferase"/>
</dbReference>
<accession>A0ABN0URS3</accession>